<dbReference type="Proteomes" id="UP000663851">
    <property type="component" value="Unassembled WGS sequence"/>
</dbReference>
<name>A0A820VL28_9BILA</name>
<feature type="domain" description="Endonuclease/exonuclease/phosphatase" evidence="1">
    <location>
        <begin position="30"/>
        <end position="127"/>
    </location>
</feature>
<dbReference type="InterPro" id="IPR005135">
    <property type="entry name" value="Endo/exonuclease/phosphatase"/>
</dbReference>
<evidence type="ECO:0000259" key="1">
    <source>
        <dbReference type="Pfam" id="PF14529"/>
    </source>
</evidence>
<reference evidence="3" key="1">
    <citation type="submission" date="2021-02" db="EMBL/GenBank/DDBJ databases">
        <authorList>
            <person name="Nowell W R."/>
        </authorList>
    </citation>
    <scope>NUCLEOTIDE SEQUENCE</scope>
</reference>
<gene>
    <name evidence="3" type="ORF">HFQ381_LOCUS27936</name>
    <name evidence="4" type="ORF">QYT958_LOCUS33936</name>
    <name evidence="2" type="ORF">UJA718_LOCUS22058</name>
</gene>
<accession>A0A820VL28</accession>
<evidence type="ECO:0000313" key="2">
    <source>
        <dbReference type="EMBL" id="CAF4440521.1"/>
    </source>
</evidence>
<dbReference type="GO" id="GO:0003824">
    <property type="term" value="F:catalytic activity"/>
    <property type="evidence" value="ECO:0007669"/>
    <property type="project" value="InterPro"/>
</dbReference>
<evidence type="ECO:0000313" key="4">
    <source>
        <dbReference type="EMBL" id="CAF4956885.1"/>
    </source>
</evidence>
<evidence type="ECO:0000313" key="3">
    <source>
        <dbReference type="EMBL" id="CAF4503345.1"/>
    </source>
</evidence>
<dbReference type="SUPFAM" id="SSF56219">
    <property type="entry name" value="DNase I-like"/>
    <property type="match status" value="1"/>
</dbReference>
<proteinExistence type="predicted"/>
<sequence length="297" mass="34138">MVKNSLNVKRVECILPNVCAVDVLTEETTRIVGVYASESRSWNWEQISPFITNNCVLFGDFNIDLEMDASKAETLLEWADLHSLAPFAPEAPTSRRSNRIIDFAFSNRASIDIQTYSGNTTSDHLPVLAVLLTKIKDKCKGKSVHWKVFNLVTEFTFPYWEVRWLLNDVDDTHNDYVQFLGLLIARSLGHRHTSSSISVNFWSKTKRFIKPSSSSLNALLTHTGEVVYDSSKMCEVAADYYEDFFRKSNTILRLHPYADAPWTDFDNKNDLIPEITLYELLQVVILRKKRNPVMRMD</sequence>
<organism evidence="3 5">
    <name type="scientific">Rotaria socialis</name>
    <dbReference type="NCBI Taxonomy" id="392032"/>
    <lineage>
        <taxon>Eukaryota</taxon>
        <taxon>Metazoa</taxon>
        <taxon>Spiralia</taxon>
        <taxon>Gnathifera</taxon>
        <taxon>Rotifera</taxon>
        <taxon>Eurotatoria</taxon>
        <taxon>Bdelloidea</taxon>
        <taxon>Philodinida</taxon>
        <taxon>Philodinidae</taxon>
        <taxon>Rotaria</taxon>
    </lineage>
</organism>
<dbReference type="EMBL" id="CAJOBR010023762">
    <property type="protein sequence ID" value="CAF4956885.1"/>
    <property type="molecule type" value="Genomic_DNA"/>
</dbReference>
<evidence type="ECO:0000313" key="6">
    <source>
        <dbReference type="Proteomes" id="UP000663873"/>
    </source>
</evidence>
<keyword evidence="6" id="KW-1185">Reference proteome</keyword>
<dbReference type="Gene3D" id="3.60.10.10">
    <property type="entry name" value="Endonuclease/exonuclease/phosphatase"/>
    <property type="match status" value="1"/>
</dbReference>
<dbReference type="EMBL" id="CAJOBP010004451">
    <property type="protein sequence ID" value="CAF4440521.1"/>
    <property type="molecule type" value="Genomic_DNA"/>
</dbReference>
<dbReference type="Proteomes" id="UP000663848">
    <property type="component" value="Unassembled WGS sequence"/>
</dbReference>
<dbReference type="InterPro" id="IPR036691">
    <property type="entry name" value="Endo/exonu/phosph_ase_sf"/>
</dbReference>
<protein>
    <recommendedName>
        <fullName evidence="1">Endonuclease/exonuclease/phosphatase domain-containing protein</fullName>
    </recommendedName>
</protein>
<dbReference type="Pfam" id="PF14529">
    <property type="entry name" value="Exo_endo_phos_2"/>
    <property type="match status" value="1"/>
</dbReference>
<evidence type="ECO:0000313" key="5">
    <source>
        <dbReference type="Proteomes" id="UP000663851"/>
    </source>
</evidence>
<dbReference type="AlphaFoldDB" id="A0A820VL28"/>
<comment type="caution">
    <text evidence="3">The sequence shown here is derived from an EMBL/GenBank/DDBJ whole genome shotgun (WGS) entry which is preliminary data.</text>
</comment>
<dbReference type="Proteomes" id="UP000663873">
    <property type="component" value="Unassembled WGS sequence"/>
</dbReference>
<dbReference type="EMBL" id="CAJOBO010003789">
    <property type="protein sequence ID" value="CAF4503345.1"/>
    <property type="molecule type" value="Genomic_DNA"/>
</dbReference>